<comment type="caution">
    <text evidence="4">The sequence shown here is derived from an EMBL/GenBank/DDBJ whole genome shotgun (WGS) entry which is preliminary data.</text>
</comment>
<evidence type="ECO:0000313" key="4">
    <source>
        <dbReference type="EMBL" id="NHC35837.1"/>
    </source>
</evidence>
<evidence type="ECO:0000256" key="2">
    <source>
        <dbReference type="SAM" id="Phobius"/>
    </source>
</evidence>
<reference evidence="4 5" key="1">
    <citation type="journal article" date="2015" name="Genome Announc.">
        <title>Draft Genome Sequence of the Terrestrial Cyanobacterium Scytonema millei VB511283, Isolated from Eastern India.</title>
        <authorList>
            <person name="Sen D."/>
            <person name="Chandrababunaidu M.M."/>
            <person name="Singh D."/>
            <person name="Sanghi N."/>
            <person name="Ghorai A."/>
            <person name="Mishra G.P."/>
            <person name="Madduluri M."/>
            <person name="Adhikary S.P."/>
            <person name="Tripathy S."/>
        </authorList>
    </citation>
    <scope>NUCLEOTIDE SEQUENCE [LARGE SCALE GENOMIC DNA]</scope>
    <source>
        <strain evidence="4 5">VB511283</strain>
    </source>
</reference>
<keyword evidence="2" id="KW-0812">Transmembrane</keyword>
<accession>A0A9X5I5T6</accession>
<name>A0A9X5I5T6_9CYAN</name>
<feature type="domain" description="SLH" evidence="3">
    <location>
        <begin position="256"/>
        <end position="320"/>
    </location>
</feature>
<proteinExistence type="predicted"/>
<dbReference type="PANTHER" id="PTHR43308:SF5">
    <property type="entry name" value="S-LAYER PROTEIN _ PEPTIDOGLYCAN ENDO-BETA-N-ACETYLGLUCOSAMINIDASE"/>
    <property type="match status" value="1"/>
</dbReference>
<keyword evidence="2" id="KW-1133">Transmembrane helix</keyword>
<dbReference type="PANTHER" id="PTHR43308">
    <property type="entry name" value="OUTER MEMBRANE PROTEIN ALPHA-RELATED"/>
    <property type="match status" value="1"/>
</dbReference>
<feature type="compositionally biased region" description="Low complexity" evidence="1">
    <location>
        <begin position="88"/>
        <end position="104"/>
    </location>
</feature>
<sequence length="330" mass="35327">MTNSPPPDPRSSRTPLGFDEFLAVVLALAALGGILFWSLSRSGRGFQIPNILPLVTAPEARSPVAVSPQPQASPEPRAELAPIPSPAPEAIAPETPVTPRRQPVAPFPAIVPVPTRPTTPASPEPSPAPQVKFQDVPADYWAYPFITALAERGIVNGFPGGYFKPTDPVTRAEYAAILQEAFNQLPGVDNQTKYIDVPDTFWGVPAINRAIQTGFLRGYPDNTFQPQQEIPKAQVLVSLASGLNLAPPAIPEQVLKELYVDADQIPNYAREKIAAATTSGLVVNYPDAKQLNPNSNATRADVAAIVYQALVKAGRLDPIQSPYIAGVQPQ</sequence>
<dbReference type="InterPro" id="IPR051465">
    <property type="entry name" value="Cell_Envelope_Struct_Comp"/>
</dbReference>
<evidence type="ECO:0000259" key="3">
    <source>
        <dbReference type="PROSITE" id="PS51272"/>
    </source>
</evidence>
<dbReference type="PROSITE" id="PS51272">
    <property type="entry name" value="SLH"/>
    <property type="match status" value="3"/>
</dbReference>
<protein>
    <submittedName>
        <fullName evidence="4">S-layer homology domain-containing protein</fullName>
    </submittedName>
</protein>
<dbReference type="OrthoDB" id="9759810at2"/>
<feature type="domain" description="SLH" evidence="3">
    <location>
        <begin position="193"/>
        <end position="253"/>
    </location>
</feature>
<keyword evidence="2" id="KW-0472">Membrane</keyword>
<feature type="domain" description="SLH" evidence="3">
    <location>
        <begin position="129"/>
        <end position="192"/>
    </location>
</feature>
<feature type="transmembrane region" description="Helical" evidence="2">
    <location>
        <begin position="20"/>
        <end position="39"/>
    </location>
</feature>
<dbReference type="EMBL" id="JTJC03000003">
    <property type="protein sequence ID" value="NHC35837.1"/>
    <property type="molecule type" value="Genomic_DNA"/>
</dbReference>
<dbReference type="RefSeq" id="WP_039713240.1">
    <property type="nucleotide sequence ID" value="NZ_JTJC03000003.1"/>
</dbReference>
<keyword evidence="5" id="KW-1185">Reference proteome</keyword>
<organism evidence="4 5">
    <name type="scientific">Scytonema millei VB511283</name>
    <dbReference type="NCBI Taxonomy" id="1245923"/>
    <lineage>
        <taxon>Bacteria</taxon>
        <taxon>Bacillati</taxon>
        <taxon>Cyanobacteriota</taxon>
        <taxon>Cyanophyceae</taxon>
        <taxon>Nostocales</taxon>
        <taxon>Scytonemataceae</taxon>
        <taxon>Scytonema</taxon>
    </lineage>
</organism>
<feature type="region of interest" description="Disordered" evidence="1">
    <location>
        <begin position="63"/>
        <end position="130"/>
    </location>
</feature>
<dbReference type="AlphaFoldDB" id="A0A9X5I5T6"/>
<dbReference type="Proteomes" id="UP000031532">
    <property type="component" value="Unassembled WGS sequence"/>
</dbReference>
<dbReference type="InterPro" id="IPR001119">
    <property type="entry name" value="SLH_dom"/>
</dbReference>
<evidence type="ECO:0000313" key="5">
    <source>
        <dbReference type="Proteomes" id="UP000031532"/>
    </source>
</evidence>
<feature type="compositionally biased region" description="Pro residues" evidence="1">
    <location>
        <begin position="105"/>
        <end position="128"/>
    </location>
</feature>
<dbReference type="Pfam" id="PF00395">
    <property type="entry name" value="SLH"/>
    <property type="match status" value="3"/>
</dbReference>
<gene>
    <name evidence="4" type="ORF">QH73_0014445</name>
</gene>
<evidence type="ECO:0000256" key="1">
    <source>
        <dbReference type="SAM" id="MobiDB-lite"/>
    </source>
</evidence>